<proteinExistence type="predicted"/>
<protein>
    <submittedName>
        <fullName evidence="1">Uncharacterized protein</fullName>
    </submittedName>
</protein>
<organism evidence="1 2">
    <name type="scientific">Pistacia atlantica</name>
    <dbReference type="NCBI Taxonomy" id="434234"/>
    <lineage>
        <taxon>Eukaryota</taxon>
        <taxon>Viridiplantae</taxon>
        <taxon>Streptophyta</taxon>
        <taxon>Embryophyta</taxon>
        <taxon>Tracheophyta</taxon>
        <taxon>Spermatophyta</taxon>
        <taxon>Magnoliopsida</taxon>
        <taxon>eudicotyledons</taxon>
        <taxon>Gunneridae</taxon>
        <taxon>Pentapetalae</taxon>
        <taxon>rosids</taxon>
        <taxon>malvids</taxon>
        <taxon>Sapindales</taxon>
        <taxon>Anacardiaceae</taxon>
        <taxon>Pistacia</taxon>
    </lineage>
</organism>
<comment type="caution">
    <text evidence="1">The sequence shown here is derived from an EMBL/GenBank/DDBJ whole genome shotgun (WGS) entry which is preliminary data.</text>
</comment>
<keyword evidence="2" id="KW-1185">Reference proteome</keyword>
<evidence type="ECO:0000313" key="2">
    <source>
        <dbReference type="Proteomes" id="UP001164250"/>
    </source>
</evidence>
<dbReference type="EMBL" id="CM047897">
    <property type="protein sequence ID" value="KAJ0113271.1"/>
    <property type="molecule type" value="Genomic_DNA"/>
</dbReference>
<evidence type="ECO:0000313" key="1">
    <source>
        <dbReference type="EMBL" id="KAJ0113271.1"/>
    </source>
</evidence>
<sequence length="71" mass="8166">MHLSDVETLQPRLNFGTKIGSEADETHVRLCEAALFTRLIIESESHTEIDKSIKQEVENDSIAWRKRLLSE</sequence>
<name>A0ACC1CC83_9ROSI</name>
<accession>A0ACC1CC83</accession>
<dbReference type="Proteomes" id="UP001164250">
    <property type="component" value="Chromosome 1"/>
</dbReference>
<gene>
    <name evidence="1" type="ORF">Patl1_01356</name>
</gene>
<reference evidence="2" key="1">
    <citation type="journal article" date="2023" name="G3 (Bethesda)">
        <title>Genome assembly and association tests identify interacting loci associated with vigor, precocity, and sex in interspecific pistachio rootstocks.</title>
        <authorList>
            <person name="Palmer W."/>
            <person name="Jacygrad E."/>
            <person name="Sagayaradj S."/>
            <person name="Cavanaugh K."/>
            <person name="Han R."/>
            <person name="Bertier L."/>
            <person name="Beede B."/>
            <person name="Kafkas S."/>
            <person name="Golino D."/>
            <person name="Preece J."/>
            <person name="Michelmore R."/>
        </authorList>
    </citation>
    <scope>NUCLEOTIDE SEQUENCE [LARGE SCALE GENOMIC DNA]</scope>
</reference>